<comment type="cofactor">
    <cofactor evidence="1 6">
        <name>Mg(2+)</name>
        <dbReference type="ChEBI" id="CHEBI:18420"/>
    </cofactor>
</comment>
<evidence type="ECO:0000256" key="3">
    <source>
        <dbReference type="ARBA" id="ARBA00022723"/>
    </source>
</evidence>
<dbReference type="InParanoid" id="W4KBZ8"/>
<dbReference type="STRING" id="747525.W4KBZ8"/>
<dbReference type="EMBL" id="KI925457">
    <property type="protein sequence ID" value="ETW82855.1"/>
    <property type="molecule type" value="Genomic_DNA"/>
</dbReference>
<sequence>MPAITSQFYLPDLLALSTPFKGSTNPHYKRGAAESRAWINSFNVFTDRKRAFFIQGCNELLVSHTYPHAGYDEFRTCCDFINLLFVVDEISDEQNGADARRTGEVYLNVMRDPEWDDGSKLAQITREFRARLFRSSGPNSFRRFLKHSEDYIDCVAKEAEYRERGEVLDEESYKHLRRENSAIRLCFGLFEYTLGIDLPDEVFEDPNFMNLYWAAADMVCCSNDVYSYNMEQAMGHTGNNIVTVLMNSRGFDLQGASDYIGEYYKGLMERYLTDRSRLPSFGAAVDADVALYVRALQNWPIGNLEWSFETNRYFGPRHDDVKRTRLVTLKPCKA</sequence>
<keyword evidence="5 6" id="KW-0456">Lyase</keyword>
<dbReference type="GO" id="GO:0046872">
    <property type="term" value="F:metal ion binding"/>
    <property type="evidence" value="ECO:0007669"/>
    <property type="project" value="UniProtKB-KW"/>
</dbReference>
<dbReference type="InterPro" id="IPR008949">
    <property type="entry name" value="Isoprenoid_synthase_dom_sf"/>
</dbReference>
<dbReference type="KEGG" id="hir:HETIRDRAFT_382866"/>
<dbReference type="RefSeq" id="XP_009545167.1">
    <property type="nucleotide sequence ID" value="XM_009546872.1"/>
</dbReference>
<dbReference type="GO" id="GO:0010333">
    <property type="term" value="F:terpene synthase activity"/>
    <property type="evidence" value="ECO:0007669"/>
    <property type="project" value="InterPro"/>
</dbReference>
<evidence type="ECO:0000256" key="1">
    <source>
        <dbReference type="ARBA" id="ARBA00001946"/>
    </source>
</evidence>
<comment type="similarity">
    <text evidence="2 6">Belongs to the terpene synthase family.</text>
</comment>
<dbReference type="EC" id="4.2.3.-" evidence="6"/>
<dbReference type="OrthoDB" id="2861623at2759"/>
<gene>
    <name evidence="7" type="ORF">HETIRDRAFT_382866</name>
</gene>
<proteinExistence type="inferred from homology"/>
<evidence type="ECO:0000313" key="8">
    <source>
        <dbReference type="Proteomes" id="UP000030671"/>
    </source>
</evidence>
<evidence type="ECO:0000256" key="6">
    <source>
        <dbReference type="RuleBase" id="RU366034"/>
    </source>
</evidence>
<dbReference type="SFLD" id="SFLDS00005">
    <property type="entry name" value="Isoprenoid_Synthase_Type_I"/>
    <property type="match status" value="1"/>
</dbReference>
<dbReference type="Proteomes" id="UP000030671">
    <property type="component" value="Unassembled WGS sequence"/>
</dbReference>
<keyword evidence="4 6" id="KW-0460">Magnesium</keyword>
<accession>W4KBZ8</accession>
<evidence type="ECO:0000256" key="4">
    <source>
        <dbReference type="ARBA" id="ARBA00022842"/>
    </source>
</evidence>
<keyword evidence="3 6" id="KW-0479">Metal-binding</keyword>
<dbReference type="SMR" id="W4KBZ8"/>
<reference evidence="7 8" key="1">
    <citation type="journal article" date="2012" name="New Phytol.">
        <title>Insight into trade-off between wood decay and parasitism from the genome of a fungal forest pathogen.</title>
        <authorList>
            <person name="Olson A."/>
            <person name="Aerts A."/>
            <person name="Asiegbu F."/>
            <person name="Belbahri L."/>
            <person name="Bouzid O."/>
            <person name="Broberg A."/>
            <person name="Canback B."/>
            <person name="Coutinho P.M."/>
            <person name="Cullen D."/>
            <person name="Dalman K."/>
            <person name="Deflorio G."/>
            <person name="van Diepen L.T."/>
            <person name="Dunand C."/>
            <person name="Duplessis S."/>
            <person name="Durling M."/>
            <person name="Gonthier P."/>
            <person name="Grimwood J."/>
            <person name="Fossdal C.G."/>
            <person name="Hansson D."/>
            <person name="Henrissat B."/>
            <person name="Hietala A."/>
            <person name="Himmelstrand K."/>
            <person name="Hoffmeister D."/>
            <person name="Hogberg N."/>
            <person name="James T.Y."/>
            <person name="Karlsson M."/>
            <person name="Kohler A."/>
            <person name="Kues U."/>
            <person name="Lee Y.H."/>
            <person name="Lin Y.C."/>
            <person name="Lind M."/>
            <person name="Lindquist E."/>
            <person name="Lombard V."/>
            <person name="Lucas S."/>
            <person name="Lunden K."/>
            <person name="Morin E."/>
            <person name="Murat C."/>
            <person name="Park J."/>
            <person name="Raffaello T."/>
            <person name="Rouze P."/>
            <person name="Salamov A."/>
            <person name="Schmutz J."/>
            <person name="Solheim H."/>
            <person name="Stahlberg J."/>
            <person name="Velez H."/>
            <person name="de Vries R.P."/>
            <person name="Wiebenga A."/>
            <person name="Woodward S."/>
            <person name="Yakovlev I."/>
            <person name="Garbelotto M."/>
            <person name="Martin F."/>
            <person name="Grigoriev I.V."/>
            <person name="Stenlid J."/>
        </authorList>
    </citation>
    <scope>NUCLEOTIDE SEQUENCE [LARGE SCALE GENOMIC DNA]</scope>
    <source>
        <strain evidence="7 8">TC 32-1</strain>
    </source>
</reference>
<protein>
    <recommendedName>
        <fullName evidence="6">Terpene synthase</fullName>
        <ecNumber evidence="6">4.2.3.-</ecNumber>
    </recommendedName>
</protein>
<dbReference type="Gene3D" id="1.10.600.10">
    <property type="entry name" value="Farnesyl Diphosphate Synthase"/>
    <property type="match status" value="1"/>
</dbReference>
<dbReference type="PANTHER" id="PTHR35201:SF4">
    <property type="entry name" value="BETA-PINACENE SYNTHASE-RELATED"/>
    <property type="match status" value="1"/>
</dbReference>
<dbReference type="SFLD" id="SFLDG01020">
    <property type="entry name" value="Terpene_Cyclase_Like_2"/>
    <property type="match status" value="1"/>
</dbReference>
<dbReference type="SUPFAM" id="SSF48576">
    <property type="entry name" value="Terpenoid synthases"/>
    <property type="match status" value="1"/>
</dbReference>
<dbReference type="PANTHER" id="PTHR35201">
    <property type="entry name" value="TERPENE SYNTHASE"/>
    <property type="match status" value="1"/>
</dbReference>
<dbReference type="eggNOG" id="ENOG502SJ7W">
    <property type="taxonomic scope" value="Eukaryota"/>
</dbReference>
<evidence type="ECO:0000256" key="5">
    <source>
        <dbReference type="ARBA" id="ARBA00023239"/>
    </source>
</evidence>
<dbReference type="AlphaFoldDB" id="W4KBZ8"/>
<evidence type="ECO:0000313" key="7">
    <source>
        <dbReference type="EMBL" id="ETW82855.1"/>
    </source>
</evidence>
<evidence type="ECO:0000256" key="2">
    <source>
        <dbReference type="ARBA" id="ARBA00006333"/>
    </source>
</evidence>
<name>W4KBZ8_HETIT</name>
<dbReference type="HOGENOM" id="CLU_042538_2_1_1"/>
<dbReference type="InterPro" id="IPR034686">
    <property type="entry name" value="Terpene_cyclase-like_2"/>
</dbReference>
<keyword evidence="8" id="KW-1185">Reference proteome</keyword>
<organism evidence="7 8">
    <name type="scientific">Heterobasidion irregulare (strain TC 32-1)</name>
    <dbReference type="NCBI Taxonomy" id="747525"/>
    <lineage>
        <taxon>Eukaryota</taxon>
        <taxon>Fungi</taxon>
        <taxon>Dikarya</taxon>
        <taxon>Basidiomycota</taxon>
        <taxon>Agaricomycotina</taxon>
        <taxon>Agaricomycetes</taxon>
        <taxon>Russulales</taxon>
        <taxon>Bondarzewiaceae</taxon>
        <taxon>Heterobasidion</taxon>
        <taxon>Heterobasidion annosum species complex</taxon>
    </lineage>
</organism>
<dbReference type="Pfam" id="PF19086">
    <property type="entry name" value="Terpene_syn_C_2"/>
    <property type="match status" value="1"/>
</dbReference>
<dbReference type="GeneID" id="20672140"/>
<dbReference type="GO" id="GO:0008299">
    <property type="term" value="P:isoprenoid biosynthetic process"/>
    <property type="evidence" value="ECO:0007669"/>
    <property type="project" value="UniProtKB-ARBA"/>
</dbReference>